<keyword evidence="4" id="KW-1185">Reference proteome</keyword>
<dbReference type="InterPro" id="IPR041425">
    <property type="entry name" value="C3/4/5_MG1"/>
</dbReference>
<sequence>MRKTLLWLLASLAFVSLTSLADGAPMEVMSAPNLLRVGTAENVFVECQDCTGANKTVDIHVWNHPTKNIRLATASVTLTSTDNFQALVQIMIPAGGFSKDPSIKQYVYLQAQFPGRLLEKVVMVSFQSGYIFIQTDKTLYTPNSR</sequence>
<gene>
    <name evidence="3" type="ORF">JOQ06_003238</name>
</gene>
<evidence type="ECO:0000256" key="1">
    <source>
        <dbReference type="SAM" id="SignalP"/>
    </source>
</evidence>
<evidence type="ECO:0000259" key="2">
    <source>
        <dbReference type="Pfam" id="PF17790"/>
    </source>
</evidence>
<dbReference type="Pfam" id="PF17790">
    <property type="entry name" value="MG1"/>
    <property type="match status" value="1"/>
</dbReference>
<dbReference type="EMBL" id="JAPTMU010000009">
    <property type="protein sequence ID" value="KAJ4938628.1"/>
    <property type="molecule type" value="Genomic_DNA"/>
</dbReference>
<keyword evidence="1" id="KW-0732">Signal</keyword>
<name>A0AAD6B8D1_9TELE</name>
<accession>A0AAD6B8D1</accession>
<organism evidence="3 4">
    <name type="scientific">Pogonophryne albipinna</name>
    <dbReference type="NCBI Taxonomy" id="1090488"/>
    <lineage>
        <taxon>Eukaryota</taxon>
        <taxon>Metazoa</taxon>
        <taxon>Chordata</taxon>
        <taxon>Craniata</taxon>
        <taxon>Vertebrata</taxon>
        <taxon>Euteleostomi</taxon>
        <taxon>Actinopterygii</taxon>
        <taxon>Neopterygii</taxon>
        <taxon>Teleostei</taxon>
        <taxon>Neoteleostei</taxon>
        <taxon>Acanthomorphata</taxon>
        <taxon>Eupercaria</taxon>
        <taxon>Perciformes</taxon>
        <taxon>Notothenioidei</taxon>
        <taxon>Pogonophryne</taxon>
    </lineage>
</organism>
<proteinExistence type="predicted"/>
<dbReference type="AlphaFoldDB" id="A0AAD6B8D1"/>
<comment type="caution">
    <text evidence="3">The sequence shown here is derived from an EMBL/GenBank/DDBJ whole genome shotgun (WGS) entry which is preliminary data.</text>
</comment>
<dbReference type="Proteomes" id="UP001219934">
    <property type="component" value="Unassembled WGS sequence"/>
</dbReference>
<evidence type="ECO:0000313" key="3">
    <source>
        <dbReference type="EMBL" id="KAJ4938628.1"/>
    </source>
</evidence>
<evidence type="ECO:0000313" key="4">
    <source>
        <dbReference type="Proteomes" id="UP001219934"/>
    </source>
</evidence>
<feature type="domain" description="Complement C3/4/5 macroglobulin" evidence="2">
    <location>
        <begin position="25"/>
        <end position="125"/>
    </location>
</feature>
<feature type="non-terminal residue" evidence="3">
    <location>
        <position position="1"/>
    </location>
</feature>
<reference evidence="3" key="1">
    <citation type="submission" date="2022-11" db="EMBL/GenBank/DDBJ databases">
        <title>Chromosome-level genome of Pogonophryne albipinna.</title>
        <authorList>
            <person name="Jo E."/>
        </authorList>
    </citation>
    <scope>NUCLEOTIDE SEQUENCE</scope>
    <source>
        <strain evidence="3">SGF0006</strain>
        <tissue evidence="3">Muscle</tissue>
    </source>
</reference>
<protein>
    <recommendedName>
        <fullName evidence="2">Complement C3/4/5 macroglobulin domain-containing protein</fullName>
    </recommendedName>
</protein>
<dbReference type="Gene3D" id="2.60.40.1930">
    <property type="match status" value="1"/>
</dbReference>
<feature type="chain" id="PRO_5042204665" description="Complement C3/4/5 macroglobulin domain-containing protein" evidence="1">
    <location>
        <begin position="24"/>
        <end position="145"/>
    </location>
</feature>
<feature type="signal peptide" evidence="1">
    <location>
        <begin position="1"/>
        <end position="23"/>
    </location>
</feature>